<reference evidence="1 2" key="1">
    <citation type="journal article" date="2018" name="Genome Biol. Evol.">
        <title>Multiple Roots of Fruiting Body Formation in Amoebozoa.</title>
        <authorList>
            <person name="Hillmann F."/>
            <person name="Forbes G."/>
            <person name="Novohradska S."/>
            <person name="Ferling I."/>
            <person name="Riege K."/>
            <person name="Groth M."/>
            <person name="Westermann M."/>
            <person name="Marz M."/>
            <person name="Spaller T."/>
            <person name="Winckler T."/>
            <person name="Schaap P."/>
            <person name="Glockner G."/>
        </authorList>
    </citation>
    <scope>NUCLEOTIDE SEQUENCE [LARGE SCALE GENOMIC DNA]</scope>
    <source>
        <strain evidence="1 2">Jena</strain>
    </source>
</reference>
<evidence type="ECO:0000313" key="2">
    <source>
        <dbReference type="Proteomes" id="UP000241769"/>
    </source>
</evidence>
<gene>
    <name evidence="1" type="ORF">PROFUN_15351</name>
</gene>
<dbReference type="EMBL" id="MDYQ01000350">
    <property type="protein sequence ID" value="PRP76123.1"/>
    <property type="molecule type" value="Genomic_DNA"/>
</dbReference>
<dbReference type="Proteomes" id="UP000241769">
    <property type="component" value="Unassembled WGS sequence"/>
</dbReference>
<evidence type="ECO:0000313" key="1">
    <source>
        <dbReference type="EMBL" id="PRP76123.1"/>
    </source>
</evidence>
<organism evidence="1 2">
    <name type="scientific">Planoprotostelium fungivorum</name>
    <dbReference type="NCBI Taxonomy" id="1890364"/>
    <lineage>
        <taxon>Eukaryota</taxon>
        <taxon>Amoebozoa</taxon>
        <taxon>Evosea</taxon>
        <taxon>Variosea</taxon>
        <taxon>Cavosteliida</taxon>
        <taxon>Cavosteliaceae</taxon>
        <taxon>Planoprotostelium</taxon>
    </lineage>
</organism>
<dbReference type="InParanoid" id="A0A2P6MWR0"/>
<dbReference type="AlphaFoldDB" id="A0A2P6MWR0"/>
<name>A0A2P6MWR0_9EUKA</name>
<protein>
    <submittedName>
        <fullName evidence="1">Uncharacterized protein</fullName>
    </submittedName>
</protein>
<sequence length="222" mass="25110">MGSNRERVLDGDTMDLPMISQPGLRGYSRGTTLFGYGWFPVSLEKRKNKAETVLRQSETRFVCLVSVNGLIRENKGYAAISIDGMSELMGMIGEVSTWIGSTSLLAAWFPLRIKSSSWCTYCNSTHNAQVADTQTHIFIDCPTAKNSGAPFHIHADVANLVVRGSKRWLMYPPLMEQTMEEDQDNIGLKYRLNIFQPTPDNKDPKYNSHGTLYTWALYPKMW</sequence>
<proteinExistence type="predicted"/>
<dbReference type="SUPFAM" id="SSF51197">
    <property type="entry name" value="Clavaminate synthase-like"/>
    <property type="match status" value="1"/>
</dbReference>
<accession>A0A2P6MWR0</accession>
<dbReference type="OrthoDB" id="438164at2759"/>
<comment type="caution">
    <text evidence="1">The sequence shown here is derived from an EMBL/GenBank/DDBJ whole genome shotgun (WGS) entry which is preliminary data.</text>
</comment>
<keyword evidence="2" id="KW-1185">Reference proteome</keyword>